<feature type="region of interest" description="Disordered" evidence="1">
    <location>
        <begin position="277"/>
        <end position="478"/>
    </location>
</feature>
<evidence type="ECO:0000256" key="1">
    <source>
        <dbReference type="SAM" id="MobiDB-lite"/>
    </source>
</evidence>
<protein>
    <submittedName>
        <fullName evidence="2">Trithorax group protein osa-like</fullName>
    </submittedName>
</protein>
<gene>
    <name evidence="2" type="ORF">ElyMa_000247900</name>
</gene>
<proteinExistence type="predicted"/>
<feature type="region of interest" description="Disordered" evidence="1">
    <location>
        <begin position="92"/>
        <end position="120"/>
    </location>
</feature>
<feature type="compositionally biased region" description="Gly residues" evidence="1">
    <location>
        <begin position="459"/>
        <end position="475"/>
    </location>
</feature>
<feature type="region of interest" description="Disordered" evidence="1">
    <location>
        <begin position="150"/>
        <end position="260"/>
    </location>
</feature>
<feature type="compositionally biased region" description="Polar residues" evidence="1">
    <location>
        <begin position="193"/>
        <end position="206"/>
    </location>
</feature>
<reference evidence="2 3" key="1">
    <citation type="journal article" date="2021" name="Elife">
        <title>Chloroplast acquisition without the gene transfer in kleptoplastic sea slugs, Plakobranchus ocellatus.</title>
        <authorList>
            <person name="Maeda T."/>
            <person name="Takahashi S."/>
            <person name="Yoshida T."/>
            <person name="Shimamura S."/>
            <person name="Takaki Y."/>
            <person name="Nagai Y."/>
            <person name="Toyoda A."/>
            <person name="Suzuki Y."/>
            <person name="Arimoto A."/>
            <person name="Ishii H."/>
            <person name="Satoh N."/>
            <person name="Nishiyama T."/>
            <person name="Hasebe M."/>
            <person name="Maruyama T."/>
            <person name="Minagawa J."/>
            <person name="Obokata J."/>
            <person name="Shigenobu S."/>
        </authorList>
    </citation>
    <scope>NUCLEOTIDE SEQUENCE [LARGE SCALE GENOMIC DNA]</scope>
</reference>
<feature type="compositionally biased region" description="Low complexity" evidence="1">
    <location>
        <begin position="330"/>
        <end position="343"/>
    </location>
</feature>
<comment type="caution">
    <text evidence="2">The sequence shown here is derived from an EMBL/GenBank/DDBJ whole genome shotgun (WGS) entry which is preliminary data.</text>
</comment>
<keyword evidence="3" id="KW-1185">Reference proteome</keyword>
<sequence>MVDGKGGKKNRHLVFHESQNEILVVQHPLTAARLGSGMGLVAWSGLVRRGRPPVRKLEMPAGLAIDRFCQTLCGPHESACLNPKTLVESEATESWPPLPARPVASSVRAKKTPRAMDGGQCALDLNTTAKEDTALSASPPRTNGIAEHHEEDLTHQSSKKASPTTIKSNGKGTASLDRTGENNGYEMDGDVCSSETDASLPVSNDTNDIDNFASEKATNGDDAVALSKSASNGTDTTCHNNNNNHTSNSNGNHGVNGESDNIETEYVTGDATDTITANTANHEDGHEIGAGDADVLRGCDDGDEIPATKQEHEAEPLQISECAEPEAGEENGTTQTNGHTGHQSDSASPPPLAADGGLSSCSPPLLPAPAAAIPPGHYPYHHHHPHHPHQHHHVHHHHHPGATGYYLGTTSPSSSSPSNGGAVSPPILAGAAPILQQPASPSPPGSYPSSSAGSRGDSPGEGGSGGGSSPTGGGQHVVHVHVNPGETFSVRLGDQMQHIQGEYHIQRFKHPRGGLSLGHIPVTLNTPTRPQVPTRPVLRF</sequence>
<feature type="compositionally biased region" description="Low complexity" evidence="1">
    <location>
        <begin position="232"/>
        <end position="259"/>
    </location>
</feature>
<name>A0AAV4F2S3_9GAST</name>
<organism evidence="2 3">
    <name type="scientific">Elysia marginata</name>
    <dbReference type="NCBI Taxonomy" id="1093978"/>
    <lineage>
        <taxon>Eukaryota</taxon>
        <taxon>Metazoa</taxon>
        <taxon>Spiralia</taxon>
        <taxon>Lophotrochozoa</taxon>
        <taxon>Mollusca</taxon>
        <taxon>Gastropoda</taxon>
        <taxon>Heterobranchia</taxon>
        <taxon>Euthyneura</taxon>
        <taxon>Panpulmonata</taxon>
        <taxon>Sacoglossa</taxon>
        <taxon>Placobranchoidea</taxon>
        <taxon>Plakobranchidae</taxon>
        <taxon>Elysia</taxon>
    </lineage>
</organism>
<evidence type="ECO:0000313" key="2">
    <source>
        <dbReference type="EMBL" id="GFR67239.1"/>
    </source>
</evidence>
<accession>A0AAV4F2S3</accession>
<feature type="compositionally biased region" description="Polar residues" evidence="1">
    <location>
        <begin position="155"/>
        <end position="172"/>
    </location>
</feature>
<dbReference type="EMBL" id="BMAT01000493">
    <property type="protein sequence ID" value="GFR67239.1"/>
    <property type="molecule type" value="Genomic_DNA"/>
</dbReference>
<feature type="compositionally biased region" description="Low complexity" evidence="1">
    <location>
        <begin position="447"/>
        <end position="457"/>
    </location>
</feature>
<dbReference type="AlphaFoldDB" id="A0AAV4F2S3"/>
<dbReference type="Proteomes" id="UP000762676">
    <property type="component" value="Unassembled WGS sequence"/>
</dbReference>
<feature type="compositionally biased region" description="Basic and acidic residues" evidence="1">
    <location>
        <begin position="281"/>
        <end position="300"/>
    </location>
</feature>
<feature type="compositionally biased region" description="Basic residues" evidence="1">
    <location>
        <begin position="379"/>
        <end position="400"/>
    </location>
</feature>
<evidence type="ECO:0000313" key="3">
    <source>
        <dbReference type="Proteomes" id="UP000762676"/>
    </source>
</evidence>